<dbReference type="AlphaFoldDB" id="A0A8J7DU02"/>
<dbReference type="EMBL" id="JADEWZ010000002">
    <property type="protein sequence ID" value="MBE9114651.1"/>
    <property type="molecule type" value="Genomic_DNA"/>
</dbReference>
<dbReference type="PANTHER" id="PTHR44051:SF8">
    <property type="entry name" value="GLUTATHIONE S-TRANSFERASE GSTA"/>
    <property type="match status" value="1"/>
</dbReference>
<comment type="caution">
    <text evidence="3">The sequence shown here is derived from an EMBL/GenBank/DDBJ whole genome shotgun (WGS) entry which is preliminary data.</text>
</comment>
<dbReference type="PROSITE" id="PS50405">
    <property type="entry name" value="GST_CTER"/>
    <property type="match status" value="1"/>
</dbReference>
<organism evidence="3 4">
    <name type="scientific">Lusitaniella coriacea LEGE 07157</name>
    <dbReference type="NCBI Taxonomy" id="945747"/>
    <lineage>
        <taxon>Bacteria</taxon>
        <taxon>Bacillati</taxon>
        <taxon>Cyanobacteriota</taxon>
        <taxon>Cyanophyceae</taxon>
        <taxon>Spirulinales</taxon>
        <taxon>Lusitaniellaceae</taxon>
        <taxon>Lusitaniella</taxon>
    </lineage>
</organism>
<dbReference type="SFLD" id="SFLDS00019">
    <property type="entry name" value="Glutathione_Transferase_(cytos"/>
    <property type="match status" value="1"/>
</dbReference>
<evidence type="ECO:0000259" key="1">
    <source>
        <dbReference type="PROSITE" id="PS50404"/>
    </source>
</evidence>
<accession>A0A8J7DU02</accession>
<gene>
    <name evidence="3" type="ORF">IQ249_01955</name>
</gene>
<reference evidence="3" key="1">
    <citation type="submission" date="2020-10" db="EMBL/GenBank/DDBJ databases">
        <authorList>
            <person name="Castelo-Branco R."/>
            <person name="Eusebio N."/>
            <person name="Adriana R."/>
            <person name="Vieira A."/>
            <person name="Brugerolle De Fraissinette N."/>
            <person name="Rezende De Castro R."/>
            <person name="Schneider M.P."/>
            <person name="Vasconcelos V."/>
            <person name="Leao P.N."/>
        </authorList>
    </citation>
    <scope>NUCLEOTIDE SEQUENCE</scope>
    <source>
        <strain evidence="3">LEGE 07157</strain>
    </source>
</reference>
<dbReference type="InterPro" id="IPR010987">
    <property type="entry name" value="Glutathione-S-Trfase_C-like"/>
</dbReference>
<feature type="domain" description="GST C-terminal" evidence="2">
    <location>
        <begin position="85"/>
        <end position="207"/>
    </location>
</feature>
<dbReference type="InterPro" id="IPR004045">
    <property type="entry name" value="Glutathione_S-Trfase_N"/>
</dbReference>
<dbReference type="CDD" id="cd00299">
    <property type="entry name" value="GST_C_family"/>
    <property type="match status" value="1"/>
</dbReference>
<feature type="domain" description="GST N-terminal" evidence="1">
    <location>
        <begin position="1"/>
        <end position="80"/>
    </location>
</feature>
<dbReference type="Gene3D" id="3.40.30.10">
    <property type="entry name" value="Glutaredoxin"/>
    <property type="match status" value="1"/>
</dbReference>
<dbReference type="CDD" id="cd00570">
    <property type="entry name" value="GST_N_family"/>
    <property type="match status" value="1"/>
</dbReference>
<dbReference type="InterPro" id="IPR036249">
    <property type="entry name" value="Thioredoxin-like_sf"/>
</dbReference>
<dbReference type="Pfam" id="PF13417">
    <property type="entry name" value="GST_N_3"/>
    <property type="match status" value="1"/>
</dbReference>
<dbReference type="InterPro" id="IPR036282">
    <property type="entry name" value="Glutathione-S-Trfase_C_sf"/>
</dbReference>
<dbReference type="PANTHER" id="PTHR44051">
    <property type="entry name" value="GLUTATHIONE S-TRANSFERASE-RELATED"/>
    <property type="match status" value="1"/>
</dbReference>
<keyword evidence="4" id="KW-1185">Reference proteome</keyword>
<proteinExistence type="predicted"/>
<dbReference type="PROSITE" id="PS50404">
    <property type="entry name" value="GST_NTER"/>
    <property type="match status" value="1"/>
</dbReference>
<dbReference type="SFLD" id="SFLDG00358">
    <property type="entry name" value="Main_(cytGST)"/>
    <property type="match status" value="1"/>
</dbReference>
<dbReference type="InterPro" id="IPR004046">
    <property type="entry name" value="GST_C"/>
</dbReference>
<dbReference type="Gene3D" id="1.20.1050.10">
    <property type="match status" value="1"/>
</dbReference>
<evidence type="ECO:0000259" key="2">
    <source>
        <dbReference type="PROSITE" id="PS50405"/>
    </source>
</evidence>
<name>A0A8J7DU02_9CYAN</name>
<dbReference type="SUPFAM" id="SSF47616">
    <property type="entry name" value="GST C-terminal domain-like"/>
    <property type="match status" value="1"/>
</dbReference>
<dbReference type="Pfam" id="PF00043">
    <property type="entry name" value="GST_C"/>
    <property type="match status" value="1"/>
</dbReference>
<dbReference type="InterPro" id="IPR040079">
    <property type="entry name" value="Glutathione_S-Trfase"/>
</dbReference>
<protein>
    <submittedName>
        <fullName evidence="3">Glutathione S-transferase family protein</fullName>
    </submittedName>
</protein>
<dbReference type="RefSeq" id="WP_194027737.1">
    <property type="nucleotide sequence ID" value="NZ_JADEWZ010000002.1"/>
</dbReference>
<evidence type="ECO:0000313" key="3">
    <source>
        <dbReference type="EMBL" id="MBE9114651.1"/>
    </source>
</evidence>
<dbReference type="SUPFAM" id="SSF52833">
    <property type="entry name" value="Thioredoxin-like"/>
    <property type="match status" value="1"/>
</dbReference>
<sequence>MLTFYHYPMSPNSRRVWIALLEKELPFEEVVLQLNGDQLQPEFLEISPFHHIPALVDDGFSLVESQAILDYLEAKYPTPSLRPTEPKALGIVQMVRMATINELAPAMSPMVSQMMGMRTPEPEKLEESKQKLAVVLKFFEGLLEGKSYFGGDSLSLADITAGVSIPWLPQLGMPLDDYPQVIAWRDRVQSRPSWETTKPTPEMIAQLKALMQARMAKAKN</sequence>
<evidence type="ECO:0000313" key="4">
    <source>
        <dbReference type="Proteomes" id="UP000654482"/>
    </source>
</evidence>
<dbReference type="Proteomes" id="UP000654482">
    <property type="component" value="Unassembled WGS sequence"/>
</dbReference>